<comment type="caution">
    <text evidence="4">The sequence shown here is derived from an EMBL/GenBank/DDBJ whole genome shotgun (WGS) entry which is preliminary data.</text>
</comment>
<comment type="similarity">
    <text evidence="1">Belongs to the leucine-binding protein family.</text>
</comment>
<evidence type="ECO:0000313" key="5">
    <source>
        <dbReference type="Proteomes" id="UP001500212"/>
    </source>
</evidence>
<dbReference type="Proteomes" id="UP001500212">
    <property type="component" value="Unassembled WGS sequence"/>
</dbReference>
<dbReference type="SUPFAM" id="SSF53822">
    <property type="entry name" value="Periplasmic binding protein-like I"/>
    <property type="match status" value="1"/>
</dbReference>
<reference evidence="5" key="1">
    <citation type="journal article" date="2019" name="Int. J. Syst. Evol. Microbiol.">
        <title>The Global Catalogue of Microorganisms (GCM) 10K type strain sequencing project: providing services to taxonomists for standard genome sequencing and annotation.</title>
        <authorList>
            <consortium name="The Broad Institute Genomics Platform"/>
            <consortium name="The Broad Institute Genome Sequencing Center for Infectious Disease"/>
            <person name="Wu L."/>
            <person name="Ma J."/>
        </authorList>
    </citation>
    <scope>NUCLEOTIDE SEQUENCE [LARGE SCALE GENOMIC DNA]</scope>
    <source>
        <strain evidence="5">JCM 17938</strain>
    </source>
</reference>
<evidence type="ECO:0000256" key="2">
    <source>
        <dbReference type="ARBA" id="ARBA00022729"/>
    </source>
</evidence>
<proteinExistence type="inferred from homology"/>
<dbReference type="PANTHER" id="PTHR47628">
    <property type="match status" value="1"/>
</dbReference>
<dbReference type="InterPro" id="IPR028082">
    <property type="entry name" value="Peripla_BP_I"/>
</dbReference>
<protein>
    <submittedName>
        <fullName evidence="4">Substrate-binding domain-containing protein</fullName>
    </submittedName>
</protein>
<keyword evidence="5" id="KW-1185">Reference proteome</keyword>
<dbReference type="Gene3D" id="3.40.50.2300">
    <property type="match status" value="2"/>
</dbReference>
<name>A0ABP8TEM4_9ACTN</name>
<dbReference type="InterPro" id="IPR028081">
    <property type="entry name" value="Leu-bd"/>
</dbReference>
<evidence type="ECO:0000256" key="1">
    <source>
        <dbReference type="ARBA" id="ARBA00010062"/>
    </source>
</evidence>
<feature type="domain" description="Leucine-binding protein" evidence="3">
    <location>
        <begin position="56"/>
        <end position="358"/>
    </location>
</feature>
<gene>
    <name evidence="4" type="ORF">GCM10023195_08740</name>
</gene>
<evidence type="ECO:0000313" key="4">
    <source>
        <dbReference type="EMBL" id="GAA4602754.1"/>
    </source>
</evidence>
<keyword evidence="2" id="KW-0732">Signal</keyword>
<dbReference type="PANTHER" id="PTHR47628:SF1">
    <property type="entry name" value="ALIPHATIC AMIDASE EXPRESSION-REGULATING PROTEIN"/>
    <property type="match status" value="1"/>
</dbReference>
<evidence type="ECO:0000259" key="3">
    <source>
        <dbReference type="Pfam" id="PF13458"/>
    </source>
</evidence>
<dbReference type="Pfam" id="PF13458">
    <property type="entry name" value="Peripla_BP_6"/>
    <property type="match status" value="1"/>
</dbReference>
<accession>A0ABP8TEM4</accession>
<dbReference type="EMBL" id="BAABHJ010000002">
    <property type="protein sequence ID" value="GAA4602754.1"/>
    <property type="molecule type" value="Genomic_DNA"/>
</dbReference>
<sequence>MAAGRTVSLWFVAEVDKMRLPPWAVAQSILVGMNGAAVVRDAMELMVAGPDASVLRLGLLLPLSGPLGLTGPSGLAAARLAAGEATSAGRPVELVLVDAGRRPREVARDARSLAEAGLVQAFVGYHTSDVHRAVEAAIARRSAYFFTPPQEGGTREQGVVLLGGSPADQLAPALRWLAEHRRPRRWALVGSDYIWPRSVHRVAAPLIRSIGAEVVLDRLLPFEPVVGTGAEEAVDALLRVRADAVLLSLVGRDLVRFNRLFASSGLGSRVLRLSGSLETNGLLAIGGDETGELYSAMRSFAGQDSERRIALAERHRAEFGDHGPALDVYAEGLYDGVHLAAALAAYGALAPERVTAAAGRLLAGAPDARRAWAAAPLGPPRAGGYLARADGLDLTVVSRY</sequence>
<organism evidence="4 5">
    <name type="scientific">Actinoallomurus liliacearum</name>
    <dbReference type="NCBI Taxonomy" id="1080073"/>
    <lineage>
        <taxon>Bacteria</taxon>
        <taxon>Bacillati</taxon>
        <taxon>Actinomycetota</taxon>
        <taxon>Actinomycetes</taxon>
        <taxon>Streptosporangiales</taxon>
        <taxon>Thermomonosporaceae</taxon>
        <taxon>Actinoallomurus</taxon>
    </lineage>
</organism>